<feature type="coiled-coil region" evidence="1">
    <location>
        <begin position="171"/>
        <end position="198"/>
    </location>
</feature>
<gene>
    <name evidence="2" type="ORF">CPELLU_LOCUS2877</name>
</gene>
<sequence>MMKVKENVIKKKQIKKVDILQNSLTVYNDDKRPKILLNSQIPTDDVNQIYNPKSDGNCGFYALVIAIKKNKKNWNLVKLAMNNQLNKHMKIYKDWLGYNINLLKQILESQKSSCSSLFWFLSPDYAQLTVDTFSVPIAIFDEKDEQCTMFFPLESASQYISDSLYKPGESVQELSHNNKQLKNKIQKSQHKVRKLNSSIAQFKHKCRRHVSQIHAVTQCPLELKGNDIKTKDLQHCNSDTVSQALVESCAKYNLDVS</sequence>
<evidence type="ECO:0000313" key="2">
    <source>
        <dbReference type="EMBL" id="CAG8510138.1"/>
    </source>
</evidence>
<accession>A0A9N8ZX27</accession>
<keyword evidence="1" id="KW-0175">Coiled coil</keyword>
<evidence type="ECO:0000313" key="3">
    <source>
        <dbReference type="Proteomes" id="UP000789759"/>
    </source>
</evidence>
<dbReference type="AlphaFoldDB" id="A0A9N8ZX27"/>
<comment type="caution">
    <text evidence="2">The sequence shown here is derived from an EMBL/GenBank/DDBJ whole genome shotgun (WGS) entry which is preliminary data.</text>
</comment>
<dbReference type="Proteomes" id="UP000789759">
    <property type="component" value="Unassembled WGS sequence"/>
</dbReference>
<evidence type="ECO:0000256" key="1">
    <source>
        <dbReference type="SAM" id="Coils"/>
    </source>
</evidence>
<organism evidence="2 3">
    <name type="scientific">Cetraspora pellucida</name>
    <dbReference type="NCBI Taxonomy" id="1433469"/>
    <lineage>
        <taxon>Eukaryota</taxon>
        <taxon>Fungi</taxon>
        <taxon>Fungi incertae sedis</taxon>
        <taxon>Mucoromycota</taxon>
        <taxon>Glomeromycotina</taxon>
        <taxon>Glomeromycetes</taxon>
        <taxon>Diversisporales</taxon>
        <taxon>Gigasporaceae</taxon>
        <taxon>Cetraspora</taxon>
    </lineage>
</organism>
<dbReference type="OrthoDB" id="2379842at2759"/>
<dbReference type="EMBL" id="CAJVQA010001309">
    <property type="protein sequence ID" value="CAG8510138.1"/>
    <property type="molecule type" value="Genomic_DNA"/>
</dbReference>
<protein>
    <submittedName>
        <fullName evidence="2">14893_t:CDS:1</fullName>
    </submittedName>
</protein>
<proteinExistence type="predicted"/>
<reference evidence="2" key="1">
    <citation type="submission" date="2021-06" db="EMBL/GenBank/DDBJ databases">
        <authorList>
            <person name="Kallberg Y."/>
            <person name="Tangrot J."/>
            <person name="Rosling A."/>
        </authorList>
    </citation>
    <scope>NUCLEOTIDE SEQUENCE</scope>
    <source>
        <strain evidence="2">FL966</strain>
    </source>
</reference>
<name>A0A9N8ZX27_9GLOM</name>
<keyword evidence="3" id="KW-1185">Reference proteome</keyword>